<sequence>MKDILTIIMAGGRGQRLLPLTRDRCKPAVPFGGIYRLIDIPLSNCVNSQLYKILVFTQYKSQSLVDHLEDGWNIFSGALGHYLRVVAPQQRLSEDWYRGTADSVRQNLFLIERERPRHVLILSGDHVYKMDYGIFRRFHEEKHADVTVSLLEVDRAAASAFGIAQVDGDMRIRGFQEKPEDPPPMPDAPHKSLASMGIYLFRTEVLLRVLRESQHEDFGRDIIPRLVGEGNVYAYPYRRYNRIKDHVAVYEPSLGYRFQKEDPTRDSTYWRDVGSLDAYWNANMDLTGLAPFFNLYGRRWPIRGLQRQVPPAKFVFARQGSGSQRLGTALDSVVPHGCIISGGMVRNSVLSYNVIVNSWAEVDESVLMDNVEVGRRCRIKKAIIDKDNVLPADTHIGLNPAEDRKRFVVTPRGITVVPRGTFPRA</sequence>
<evidence type="ECO:0000313" key="12">
    <source>
        <dbReference type="EMBL" id="SMC16376.1"/>
    </source>
</evidence>
<evidence type="ECO:0000256" key="1">
    <source>
        <dbReference type="ARBA" id="ARBA00010443"/>
    </source>
</evidence>
<evidence type="ECO:0000256" key="9">
    <source>
        <dbReference type="HAMAP-Rule" id="MF_00624"/>
    </source>
</evidence>
<dbReference type="GO" id="GO:0005978">
    <property type="term" value="P:glycogen biosynthetic process"/>
    <property type="evidence" value="ECO:0007669"/>
    <property type="project" value="UniProtKB-UniRule"/>
</dbReference>
<dbReference type="OrthoDB" id="9801810at2"/>
<dbReference type="PANTHER" id="PTHR43523">
    <property type="entry name" value="GLUCOSE-1-PHOSPHATE ADENYLYLTRANSFERASE-RELATED"/>
    <property type="match status" value="1"/>
</dbReference>
<accession>A0A1W1WXA4</accession>
<keyword evidence="3 9" id="KW-0808">Transferase</keyword>
<dbReference type="GO" id="GO:0005524">
    <property type="term" value="F:ATP binding"/>
    <property type="evidence" value="ECO:0007669"/>
    <property type="project" value="UniProtKB-KW"/>
</dbReference>
<evidence type="ECO:0000256" key="2">
    <source>
        <dbReference type="ARBA" id="ARBA00022600"/>
    </source>
</evidence>
<dbReference type="InterPro" id="IPR005835">
    <property type="entry name" value="NTP_transferase_dom"/>
</dbReference>
<keyword evidence="5 9" id="KW-0547">Nucleotide-binding</keyword>
<evidence type="ECO:0000259" key="11">
    <source>
        <dbReference type="Pfam" id="PF24894"/>
    </source>
</evidence>
<keyword evidence="7 9" id="KW-0320">Glycogen biosynthesis</keyword>
<dbReference type="SUPFAM" id="SSF53448">
    <property type="entry name" value="Nucleotide-diphospho-sugar transferases"/>
    <property type="match status" value="1"/>
</dbReference>
<keyword evidence="2 9" id="KW-0321">Glycogen metabolism</keyword>
<dbReference type="PANTHER" id="PTHR43523:SF2">
    <property type="entry name" value="GLUCOSE-1-PHOSPHATE ADENYLYLTRANSFERASE"/>
    <property type="match status" value="1"/>
</dbReference>
<dbReference type="CDD" id="cd02508">
    <property type="entry name" value="ADP_Glucose_PP"/>
    <property type="match status" value="1"/>
</dbReference>
<evidence type="ECO:0000256" key="7">
    <source>
        <dbReference type="ARBA" id="ARBA00023056"/>
    </source>
</evidence>
<dbReference type="Gene3D" id="2.160.10.10">
    <property type="entry name" value="Hexapeptide repeat proteins"/>
    <property type="match status" value="1"/>
</dbReference>
<keyword evidence="8 9" id="KW-0119">Carbohydrate metabolism</keyword>
<dbReference type="NCBIfam" id="NF002023">
    <property type="entry name" value="PRK00844.1"/>
    <property type="match status" value="1"/>
</dbReference>
<dbReference type="EC" id="2.7.7.27" evidence="9"/>
<dbReference type="GO" id="GO:0008878">
    <property type="term" value="F:glucose-1-phosphate adenylyltransferase activity"/>
    <property type="evidence" value="ECO:0007669"/>
    <property type="project" value="UniProtKB-UniRule"/>
</dbReference>
<dbReference type="InterPro" id="IPR011831">
    <property type="entry name" value="ADP-Glc_PPase"/>
</dbReference>
<dbReference type="Pfam" id="PF00483">
    <property type="entry name" value="NTP_transferase"/>
    <property type="match status" value="1"/>
</dbReference>
<dbReference type="SUPFAM" id="SSF51161">
    <property type="entry name" value="Trimeric LpxA-like enzymes"/>
    <property type="match status" value="1"/>
</dbReference>
<reference evidence="12 13" key="1">
    <citation type="submission" date="2017-04" db="EMBL/GenBank/DDBJ databases">
        <authorList>
            <person name="Afonso C.L."/>
            <person name="Miller P.J."/>
            <person name="Scott M.A."/>
            <person name="Spackman E."/>
            <person name="Goraichik I."/>
            <person name="Dimitrov K.M."/>
            <person name="Suarez D.L."/>
            <person name="Swayne D.E."/>
        </authorList>
    </citation>
    <scope>NUCLEOTIDE SEQUENCE [LARGE SCALE GENOMIC DNA]</scope>
    <source>
        <strain evidence="12 13">DSM 13146</strain>
    </source>
</reference>
<organism evidence="12 13">
    <name type="scientific">Desulfacinum hydrothermale DSM 13146</name>
    <dbReference type="NCBI Taxonomy" id="1121390"/>
    <lineage>
        <taxon>Bacteria</taxon>
        <taxon>Pseudomonadati</taxon>
        <taxon>Thermodesulfobacteriota</taxon>
        <taxon>Syntrophobacteria</taxon>
        <taxon>Syntrophobacterales</taxon>
        <taxon>Syntrophobacteraceae</taxon>
        <taxon>Desulfacinum</taxon>
    </lineage>
</organism>
<dbReference type="Pfam" id="PF24894">
    <property type="entry name" value="Hexapep_GlmU"/>
    <property type="match status" value="1"/>
</dbReference>
<evidence type="ECO:0000313" key="13">
    <source>
        <dbReference type="Proteomes" id="UP000192783"/>
    </source>
</evidence>
<feature type="site" description="Could play a key role in the communication between the regulatory and the substrate sites" evidence="9">
    <location>
        <position position="58"/>
    </location>
</feature>
<dbReference type="InterPro" id="IPR029044">
    <property type="entry name" value="Nucleotide-diphossugar_trans"/>
</dbReference>
<evidence type="ECO:0000256" key="5">
    <source>
        <dbReference type="ARBA" id="ARBA00022741"/>
    </source>
</evidence>
<feature type="domain" description="Glucose-1-phosphate adenylyltransferase/Bifunctional protein GlmU-like C-terminal hexapeptide" evidence="11">
    <location>
        <begin position="310"/>
        <end position="417"/>
    </location>
</feature>
<dbReference type="HAMAP" id="MF_00624">
    <property type="entry name" value="GlgC"/>
    <property type="match status" value="1"/>
</dbReference>
<feature type="binding site" evidence="9">
    <location>
        <begin position="177"/>
        <end position="178"/>
    </location>
    <ligand>
        <name>alpha-D-glucose 1-phosphate</name>
        <dbReference type="ChEBI" id="CHEBI:58601"/>
    </ligand>
</feature>
<dbReference type="InterPro" id="IPR023049">
    <property type="entry name" value="GlgC_bac"/>
</dbReference>
<gene>
    <name evidence="9" type="primary">glgC</name>
    <name evidence="12" type="ORF">SAMN02746041_00056</name>
</gene>
<dbReference type="NCBIfam" id="TIGR02091">
    <property type="entry name" value="glgC"/>
    <property type="match status" value="1"/>
</dbReference>
<dbReference type="InterPro" id="IPR011004">
    <property type="entry name" value="Trimer_LpxA-like_sf"/>
</dbReference>
<name>A0A1W1WXA4_9BACT</name>
<dbReference type="CDD" id="cd04651">
    <property type="entry name" value="LbH_G1P_AT_C"/>
    <property type="match status" value="1"/>
</dbReference>
<comment type="subunit">
    <text evidence="9">Homotetramer.</text>
</comment>
<evidence type="ECO:0000259" key="10">
    <source>
        <dbReference type="Pfam" id="PF00483"/>
    </source>
</evidence>
<keyword evidence="4 9" id="KW-0548">Nucleotidyltransferase</keyword>
<keyword evidence="6 9" id="KW-0067">ATP-binding</keyword>
<dbReference type="UniPathway" id="UPA00164"/>
<keyword evidence="13" id="KW-1185">Reference proteome</keyword>
<dbReference type="InterPro" id="IPR005836">
    <property type="entry name" value="ADP_Glu_pyroP_CS"/>
</dbReference>
<feature type="binding site" evidence="9">
    <location>
        <position position="195"/>
    </location>
    <ligand>
        <name>alpha-D-glucose 1-phosphate</name>
        <dbReference type="ChEBI" id="CHEBI:58601"/>
    </ligand>
</feature>
<dbReference type="AlphaFoldDB" id="A0A1W1WXA4"/>
<feature type="binding site" evidence="9">
    <location>
        <position position="97"/>
    </location>
    <ligand>
        <name>alpha-D-glucose 1-phosphate</name>
        <dbReference type="ChEBI" id="CHEBI:58601"/>
    </ligand>
</feature>
<comment type="similarity">
    <text evidence="1 9">Belongs to the bacterial/plant glucose-1-phosphate adenylyltransferase family.</text>
</comment>
<comment type="pathway">
    <text evidence="9">Glycan biosynthesis; glycogen biosynthesis.</text>
</comment>
<comment type="catalytic activity">
    <reaction evidence="9">
        <text>alpha-D-glucose 1-phosphate + ATP + H(+) = ADP-alpha-D-glucose + diphosphate</text>
        <dbReference type="Rhea" id="RHEA:12120"/>
        <dbReference type="ChEBI" id="CHEBI:15378"/>
        <dbReference type="ChEBI" id="CHEBI:30616"/>
        <dbReference type="ChEBI" id="CHEBI:33019"/>
        <dbReference type="ChEBI" id="CHEBI:57498"/>
        <dbReference type="ChEBI" id="CHEBI:58601"/>
        <dbReference type="EC" id="2.7.7.27"/>
    </reaction>
</comment>
<evidence type="ECO:0000256" key="4">
    <source>
        <dbReference type="ARBA" id="ARBA00022695"/>
    </source>
</evidence>
<dbReference type="STRING" id="1121390.SAMN02746041_00056"/>
<protein>
    <recommendedName>
        <fullName evidence="9">Glucose-1-phosphate adenylyltransferase</fullName>
        <ecNumber evidence="9">2.7.7.27</ecNumber>
    </recommendedName>
    <alternativeName>
        <fullName evidence="9">ADP-glucose pyrophosphorylase</fullName>
        <shortName evidence="9">ADPGlc PPase</shortName>
    </alternativeName>
    <alternativeName>
        <fullName evidence="9">ADP-glucose synthase</fullName>
    </alternativeName>
</protein>
<evidence type="ECO:0000256" key="6">
    <source>
        <dbReference type="ARBA" id="ARBA00022840"/>
    </source>
</evidence>
<feature type="site" description="Could play a key role in the communication between the regulatory and the substrate sites" evidence="9">
    <location>
        <position position="96"/>
    </location>
</feature>
<evidence type="ECO:0000256" key="8">
    <source>
        <dbReference type="ARBA" id="ARBA00023277"/>
    </source>
</evidence>
<dbReference type="EMBL" id="FWXF01000001">
    <property type="protein sequence ID" value="SMC16376.1"/>
    <property type="molecule type" value="Genomic_DNA"/>
</dbReference>
<dbReference type="NCBIfam" id="NF001947">
    <property type="entry name" value="PRK00725.1"/>
    <property type="match status" value="1"/>
</dbReference>
<proteinExistence type="inferred from homology"/>
<dbReference type="RefSeq" id="WP_084055549.1">
    <property type="nucleotide sequence ID" value="NZ_FWXF01000001.1"/>
</dbReference>
<dbReference type="InterPro" id="IPR056818">
    <property type="entry name" value="GlmU/GlgC-like_hexapep"/>
</dbReference>
<dbReference type="PROSITE" id="PS00809">
    <property type="entry name" value="ADP_GLC_PYROPHOSPH_2"/>
    <property type="match status" value="1"/>
</dbReference>
<comment type="function">
    <text evidence="9">Involved in the biosynthesis of ADP-glucose, a building block required for the elongation reactions to produce glycogen. Catalyzes the reaction between ATP and alpha-D-glucose 1-phosphate (G1P) to produce pyrophosphate and ADP-Glc.</text>
</comment>
<evidence type="ECO:0000256" key="3">
    <source>
        <dbReference type="ARBA" id="ARBA00022679"/>
    </source>
</evidence>
<dbReference type="Gene3D" id="3.90.550.10">
    <property type="entry name" value="Spore Coat Polysaccharide Biosynthesis Protein SpsA, Chain A"/>
    <property type="match status" value="1"/>
</dbReference>
<feature type="domain" description="Nucleotidyl transferase" evidence="10">
    <location>
        <begin position="6"/>
        <end position="287"/>
    </location>
</feature>
<feature type="binding site" evidence="9">
    <location>
        <position position="162"/>
    </location>
    <ligand>
        <name>alpha-D-glucose 1-phosphate</name>
        <dbReference type="ChEBI" id="CHEBI:58601"/>
    </ligand>
</feature>
<dbReference type="Proteomes" id="UP000192783">
    <property type="component" value="Unassembled WGS sequence"/>
</dbReference>